<protein>
    <submittedName>
        <fullName evidence="1">Uncharacterized protein</fullName>
    </submittedName>
</protein>
<gene>
    <name evidence="1" type="ORF">NDU88_006413</name>
</gene>
<dbReference type="Gene3D" id="3.10.10.10">
    <property type="entry name" value="HIV Type 1 Reverse Transcriptase, subunit A, domain 1"/>
    <property type="match status" value="1"/>
</dbReference>
<dbReference type="PANTHER" id="PTHR37984:SF15">
    <property type="entry name" value="INTEGRASE CATALYTIC DOMAIN-CONTAINING PROTEIN"/>
    <property type="match status" value="1"/>
</dbReference>
<dbReference type="InterPro" id="IPR043502">
    <property type="entry name" value="DNA/RNA_pol_sf"/>
</dbReference>
<dbReference type="EMBL" id="JANPWB010000002">
    <property type="protein sequence ID" value="KAJ1211051.1"/>
    <property type="molecule type" value="Genomic_DNA"/>
</dbReference>
<organism evidence="1 2">
    <name type="scientific">Pleurodeles waltl</name>
    <name type="common">Iberian ribbed newt</name>
    <dbReference type="NCBI Taxonomy" id="8319"/>
    <lineage>
        <taxon>Eukaryota</taxon>
        <taxon>Metazoa</taxon>
        <taxon>Chordata</taxon>
        <taxon>Craniata</taxon>
        <taxon>Vertebrata</taxon>
        <taxon>Euteleostomi</taxon>
        <taxon>Amphibia</taxon>
        <taxon>Batrachia</taxon>
        <taxon>Caudata</taxon>
        <taxon>Salamandroidea</taxon>
        <taxon>Salamandridae</taxon>
        <taxon>Pleurodelinae</taxon>
        <taxon>Pleurodeles</taxon>
    </lineage>
</organism>
<accession>A0AAV7WEL5</accession>
<dbReference type="InterPro" id="IPR050951">
    <property type="entry name" value="Retrovirus_Pol_polyprotein"/>
</dbReference>
<keyword evidence="2" id="KW-1185">Reference proteome</keyword>
<comment type="caution">
    <text evidence="1">The sequence shown here is derived from an EMBL/GenBank/DDBJ whole genome shotgun (WGS) entry which is preliminary data.</text>
</comment>
<evidence type="ECO:0000313" key="1">
    <source>
        <dbReference type="EMBL" id="KAJ1211051.1"/>
    </source>
</evidence>
<sequence>MEAFPYTCLLFAHREVPPKGVGFSPFELLYGHPVRGPLSIVKEGWEKAPKTPPQDVVSYMLALYNQTQCFWKQAKGNLEASQELMKEWYDRKATLVEFSPGNKVWIMEPVEPRALQDYWTGPFEIKEQKREAIYLGDLKNPRPPQGFSTTTDSGLILRRLRLSDKVKACIKEEVAKMLALGVTEKSRSPWASPVVLVPKAATPGAKPELRFYMDYRGLNSEQRSPTSQGEDRCSASVVTRNLRRNPLDRCTAEPEQCSLTTREESTQEVPALR</sequence>
<name>A0AAV7WEL5_PLEWA</name>
<dbReference type="Proteomes" id="UP001066276">
    <property type="component" value="Chromosome 1_2"/>
</dbReference>
<dbReference type="SUPFAM" id="SSF56672">
    <property type="entry name" value="DNA/RNA polymerases"/>
    <property type="match status" value="1"/>
</dbReference>
<reference evidence="1" key="1">
    <citation type="journal article" date="2022" name="bioRxiv">
        <title>Sequencing and chromosome-scale assembly of the giantPleurodeles waltlgenome.</title>
        <authorList>
            <person name="Brown T."/>
            <person name="Elewa A."/>
            <person name="Iarovenko S."/>
            <person name="Subramanian E."/>
            <person name="Araus A.J."/>
            <person name="Petzold A."/>
            <person name="Susuki M."/>
            <person name="Suzuki K.-i.T."/>
            <person name="Hayashi T."/>
            <person name="Toyoda A."/>
            <person name="Oliveira C."/>
            <person name="Osipova E."/>
            <person name="Leigh N.D."/>
            <person name="Simon A."/>
            <person name="Yun M.H."/>
        </authorList>
    </citation>
    <scope>NUCLEOTIDE SEQUENCE</scope>
    <source>
        <strain evidence="1">20211129_DDA</strain>
        <tissue evidence="1">Liver</tissue>
    </source>
</reference>
<proteinExistence type="predicted"/>
<dbReference type="PANTHER" id="PTHR37984">
    <property type="entry name" value="PROTEIN CBG26694"/>
    <property type="match status" value="1"/>
</dbReference>
<dbReference type="AlphaFoldDB" id="A0AAV7WEL5"/>
<evidence type="ECO:0000313" key="2">
    <source>
        <dbReference type="Proteomes" id="UP001066276"/>
    </source>
</evidence>